<dbReference type="OrthoDB" id="9805307at2"/>
<evidence type="ECO:0000313" key="4">
    <source>
        <dbReference type="EMBL" id="RJN32373.1"/>
    </source>
</evidence>
<dbReference type="AlphaFoldDB" id="A0A3A4F2U3"/>
<name>A0A3A4F2U3_9MICC</name>
<comment type="similarity">
    <text evidence="1">Belongs to the FAH family.</text>
</comment>
<dbReference type="GO" id="GO:0016853">
    <property type="term" value="F:isomerase activity"/>
    <property type="evidence" value="ECO:0007669"/>
    <property type="project" value="UniProtKB-ARBA"/>
</dbReference>
<dbReference type="InterPro" id="IPR011234">
    <property type="entry name" value="Fumarylacetoacetase-like_C"/>
</dbReference>
<dbReference type="Pfam" id="PF01557">
    <property type="entry name" value="FAA_hydrolase"/>
    <property type="match status" value="1"/>
</dbReference>
<evidence type="ECO:0000256" key="2">
    <source>
        <dbReference type="ARBA" id="ARBA00022723"/>
    </source>
</evidence>
<dbReference type="EMBL" id="QYZP01000001">
    <property type="protein sequence ID" value="RJN32373.1"/>
    <property type="molecule type" value="Genomic_DNA"/>
</dbReference>
<dbReference type="Gene3D" id="3.90.850.10">
    <property type="entry name" value="Fumarylacetoacetase-like, C-terminal domain"/>
    <property type="match status" value="1"/>
</dbReference>
<accession>A0A3A4F2U3</accession>
<evidence type="ECO:0000313" key="5">
    <source>
        <dbReference type="Proteomes" id="UP000266615"/>
    </source>
</evidence>
<comment type="caution">
    <text evidence="4">The sequence shown here is derived from an EMBL/GenBank/DDBJ whole genome shotgun (WGS) entry which is preliminary data.</text>
</comment>
<dbReference type="GO" id="GO:0046872">
    <property type="term" value="F:metal ion binding"/>
    <property type="evidence" value="ECO:0007669"/>
    <property type="project" value="UniProtKB-KW"/>
</dbReference>
<keyword evidence="2" id="KW-0479">Metal-binding</keyword>
<protein>
    <submittedName>
        <fullName evidence="4">FAA hydrolase family protein</fullName>
    </submittedName>
</protein>
<keyword evidence="4" id="KW-0378">Hydrolase</keyword>
<keyword evidence="5" id="KW-1185">Reference proteome</keyword>
<evidence type="ECO:0000256" key="1">
    <source>
        <dbReference type="ARBA" id="ARBA00010211"/>
    </source>
</evidence>
<dbReference type="PANTHER" id="PTHR42796">
    <property type="entry name" value="FUMARYLACETOACETATE HYDROLASE DOMAIN-CONTAINING PROTEIN 2A-RELATED"/>
    <property type="match status" value="1"/>
</dbReference>
<evidence type="ECO:0000259" key="3">
    <source>
        <dbReference type="Pfam" id="PF01557"/>
    </source>
</evidence>
<proteinExistence type="inferred from homology"/>
<dbReference type="GO" id="GO:0016787">
    <property type="term" value="F:hydrolase activity"/>
    <property type="evidence" value="ECO:0007669"/>
    <property type="project" value="UniProtKB-KW"/>
</dbReference>
<dbReference type="InterPro" id="IPR051121">
    <property type="entry name" value="FAH"/>
</dbReference>
<dbReference type="InterPro" id="IPR036663">
    <property type="entry name" value="Fumarylacetoacetase_C_sf"/>
</dbReference>
<dbReference type="SUPFAM" id="SSF56529">
    <property type="entry name" value="FAH"/>
    <property type="match status" value="1"/>
</dbReference>
<dbReference type="RefSeq" id="WP_119901419.1">
    <property type="nucleotide sequence ID" value="NZ_QYZP01000001.1"/>
</dbReference>
<dbReference type="Proteomes" id="UP000266615">
    <property type="component" value="Unassembled WGS sequence"/>
</dbReference>
<organism evidence="4 5">
    <name type="scientific">Nesterenkonia natronophila</name>
    <dbReference type="NCBI Taxonomy" id="2174932"/>
    <lineage>
        <taxon>Bacteria</taxon>
        <taxon>Bacillati</taxon>
        <taxon>Actinomycetota</taxon>
        <taxon>Actinomycetes</taxon>
        <taxon>Micrococcales</taxon>
        <taxon>Micrococcaceae</taxon>
        <taxon>Nesterenkonia</taxon>
    </lineage>
</organism>
<dbReference type="FunFam" id="3.90.850.10:FF:000002">
    <property type="entry name" value="2-hydroxyhepta-2,4-diene-1,7-dioate isomerase"/>
    <property type="match status" value="1"/>
</dbReference>
<gene>
    <name evidence="4" type="ORF">D3250_00470</name>
</gene>
<feature type="domain" description="Fumarylacetoacetase-like C-terminal" evidence="3">
    <location>
        <begin position="74"/>
        <end position="277"/>
    </location>
</feature>
<dbReference type="GO" id="GO:0019752">
    <property type="term" value="P:carboxylic acid metabolic process"/>
    <property type="evidence" value="ECO:0007669"/>
    <property type="project" value="UniProtKB-ARBA"/>
</dbReference>
<dbReference type="PANTHER" id="PTHR42796:SF4">
    <property type="entry name" value="FUMARYLACETOACETATE HYDROLASE DOMAIN-CONTAINING PROTEIN 2A"/>
    <property type="match status" value="1"/>
</dbReference>
<sequence length="283" mass="30489">MKLTRRGEAGFEIPVAEIDGIFYDASPVGDFGPAFWATGGPKMLEELAAEGKLTPLQLAEEARYGSPVASSSAVICIGQNYAAHAAESGAEPPEHPIVFLKTPNTIAGPDDEVTLARGSEKTDWEVELAIVIGTTTAYCESIEDAAQHIGGYVLANDLSERHFQLAVSGGQWSKGKCSPGYMPLGPWIVTADDFDPSDLNLRSWVNGETRQDSRTSDMIFSCAEIVHDLSQHMQLEPGDIISTGTPEGVAVSGRFAYLKPGDVVEVEIEGLGRQRQTYSAWRK</sequence>
<reference evidence="4 5" key="1">
    <citation type="submission" date="2018-09" db="EMBL/GenBank/DDBJ databases">
        <title>Nesterenkonia natronophila sp. nov., an alkaliphilic actinobacteriume isolated from a soda lake, and emended description of the genus Nesterenkonia.</title>
        <authorList>
            <person name="Menes R.J."/>
            <person name="Iriarte A."/>
        </authorList>
    </citation>
    <scope>NUCLEOTIDE SEQUENCE [LARGE SCALE GENOMIC DNA]</scope>
    <source>
        <strain evidence="4 5">M8</strain>
    </source>
</reference>